<evidence type="ECO:0000256" key="1">
    <source>
        <dbReference type="ARBA" id="ARBA00001946"/>
    </source>
</evidence>
<dbReference type="Gene3D" id="3.40.630.30">
    <property type="match status" value="1"/>
</dbReference>
<dbReference type="Proteomes" id="UP000255024">
    <property type="component" value="Unassembled WGS sequence"/>
</dbReference>
<accession>A0A378RJA6</accession>
<dbReference type="InterPro" id="IPR020476">
    <property type="entry name" value="Nudix_hydrolase"/>
</dbReference>
<dbReference type="InterPro" id="IPR016181">
    <property type="entry name" value="Acyl_CoA_acyltransferase"/>
</dbReference>
<dbReference type="InterPro" id="IPR000086">
    <property type="entry name" value="NUDIX_hydrolase_dom"/>
</dbReference>
<keyword evidence="2" id="KW-0378">Hydrolase</keyword>
<dbReference type="InterPro" id="IPR015797">
    <property type="entry name" value="NUDIX_hydrolase-like_dom_sf"/>
</dbReference>
<dbReference type="AlphaFoldDB" id="A0A378RJA6"/>
<dbReference type="GO" id="GO:0016787">
    <property type="term" value="F:hydrolase activity"/>
    <property type="evidence" value="ECO:0007669"/>
    <property type="project" value="UniProtKB-KW"/>
</dbReference>
<evidence type="ECO:0000256" key="2">
    <source>
        <dbReference type="ARBA" id="ARBA00022801"/>
    </source>
</evidence>
<sequence length="289" mass="33110">MSPQTQLHIVQATPQHVPQIQDLIHHATQLSYTLSHENTKKNKNIAELIHQKEMYLVYEEEILCGCFAFNPQGYAAALVFFYCLADEKQREIGQEQVKWNMLLEAVQKQACVSSFSYLTVIVTPAMQAWYEKRGARQSKVVEDATDAVEYYLTVVDQPWIDLPTAGLVCVKDNQLLLAFSKNKQAWYLPGGKIDAGEDSQQALRREIEEELSLVLQPERLSFLTHIVAPAYGEKKNILMQQDCYYYELEGDTITIANEIGGIQYFTKEEYIRNQIPVPGVLKVFEYCNL</sequence>
<dbReference type="RefSeq" id="WP_115090076.1">
    <property type="nucleotide sequence ID" value="NZ_CP068107.1"/>
</dbReference>
<keyword evidence="5" id="KW-1185">Reference proteome</keyword>
<dbReference type="SUPFAM" id="SSF55729">
    <property type="entry name" value="Acyl-CoA N-acyltransferases (Nat)"/>
    <property type="match status" value="1"/>
</dbReference>
<dbReference type="PANTHER" id="PTHR43046">
    <property type="entry name" value="GDP-MANNOSE MANNOSYL HYDROLASE"/>
    <property type="match status" value="1"/>
</dbReference>
<feature type="domain" description="Nudix hydrolase" evidence="3">
    <location>
        <begin position="159"/>
        <end position="289"/>
    </location>
</feature>
<reference evidence="4 5" key="1">
    <citation type="submission" date="2018-06" db="EMBL/GenBank/DDBJ databases">
        <authorList>
            <consortium name="Pathogen Informatics"/>
            <person name="Doyle S."/>
        </authorList>
    </citation>
    <scope>NUCLEOTIDE SEQUENCE [LARGE SCALE GENOMIC DNA]</scope>
    <source>
        <strain evidence="4 5">NCTC11179</strain>
    </source>
</reference>
<evidence type="ECO:0000313" key="4">
    <source>
        <dbReference type="EMBL" id="STZ27055.1"/>
    </source>
</evidence>
<comment type="cofactor">
    <cofactor evidence="1">
        <name>Mg(2+)</name>
        <dbReference type="ChEBI" id="CHEBI:18420"/>
    </cofactor>
</comment>
<organism evidence="4 5">
    <name type="scientific">Myroides odoratus</name>
    <name type="common">Flavobacterium odoratum</name>
    <dbReference type="NCBI Taxonomy" id="256"/>
    <lineage>
        <taxon>Bacteria</taxon>
        <taxon>Pseudomonadati</taxon>
        <taxon>Bacteroidota</taxon>
        <taxon>Flavobacteriia</taxon>
        <taxon>Flavobacteriales</taxon>
        <taxon>Flavobacteriaceae</taxon>
        <taxon>Myroides</taxon>
    </lineage>
</organism>
<protein>
    <submittedName>
        <fullName evidence="4">Mutator mutT protein</fullName>
    </submittedName>
</protein>
<dbReference type="Gene3D" id="3.90.79.10">
    <property type="entry name" value="Nucleoside Triphosphate Pyrophosphohydrolase"/>
    <property type="match status" value="1"/>
</dbReference>
<proteinExistence type="predicted"/>
<dbReference type="SUPFAM" id="SSF55811">
    <property type="entry name" value="Nudix"/>
    <property type="match status" value="1"/>
</dbReference>
<dbReference type="PANTHER" id="PTHR43046:SF2">
    <property type="entry name" value="8-OXO-DGTP DIPHOSPHATASE-RELATED"/>
    <property type="match status" value="1"/>
</dbReference>
<dbReference type="EMBL" id="UGQL01000001">
    <property type="protein sequence ID" value="STZ27055.1"/>
    <property type="molecule type" value="Genomic_DNA"/>
</dbReference>
<name>A0A378RJA6_MYROD</name>
<dbReference type="PROSITE" id="PS51462">
    <property type="entry name" value="NUDIX"/>
    <property type="match status" value="1"/>
</dbReference>
<dbReference type="PRINTS" id="PR00502">
    <property type="entry name" value="NUDIXFAMILY"/>
</dbReference>
<gene>
    <name evidence="4" type="ORF">NCTC11179_00585</name>
</gene>
<evidence type="ECO:0000259" key="3">
    <source>
        <dbReference type="PROSITE" id="PS51462"/>
    </source>
</evidence>
<dbReference type="Pfam" id="PF00293">
    <property type="entry name" value="NUDIX"/>
    <property type="match status" value="1"/>
</dbReference>
<evidence type="ECO:0000313" key="5">
    <source>
        <dbReference type="Proteomes" id="UP000255024"/>
    </source>
</evidence>
<dbReference type="CDD" id="cd04690">
    <property type="entry name" value="NUDIX_Hydrolase"/>
    <property type="match status" value="1"/>
</dbReference>